<keyword evidence="2" id="KW-0489">Methyltransferase</keyword>
<protein>
    <submittedName>
        <fullName evidence="2">O-methyltransferase</fullName>
    </submittedName>
</protein>
<dbReference type="EMBL" id="LHPM01000019">
    <property type="protein sequence ID" value="OAL61721.1"/>
    <property type="molecule type" value="Genomic_DNA"/>
</dbReference>
<dbReference type="AlphaFoldDB" id="A0A178ENP8"/>
<dbReference type="SUPFAM" id="SSF53335">
    <property type="entry name" value="S-adenosyl-L-methionine-dependent methyltransferases"/>
    <property type="match status" value="1"/>
</dbReference>
<dbReference type="GO" id="GO:0008168">
    <property type="term" value="F:methyltransferase activity"/>
    <property type="evidence" value="ECO:0007669"/>
    <property type="project" value="UniProtKB-KW"/>
</dbReference>
<dbReference type="Gene3D" id="3.40.50.150">
    <property type="entry name" value="Vaccinia Virus protein VP39"/>
    <property type="match status" value="1"/>
</dbReference>
<gene>
    <name evidence="2" type="ORF">A7C99_6289</name>
</gene>
<organism evidence="2 3">
    <name type="scientific">Trichophyton rubrum</name>
    <name type="common">Athlete's foot fungus</name>
    <name type="synonym">Epidermophyton rubrum</name>
    <dbReference type="NCBI Taxonomy" id="5551"/>
    <lineage>
        <taxon>Eukaryota</taxon>
        <taxon>Fungi</taxon>
        <taxon>Dikarya</taxon>
        <taxon>Ascomycota</taxon>
        <taxon>Pezizomycotina</taxon>
        <taxon>Eurotiomycetes</taxon>
        <taxon>Eurotiomycetidae</taxon>
        <taxon>Onygenales</taxon>
        <taxon>Arthrodermataceae</taxon>
        <taxon>Trichophyton</taxon>
    </lineage>
</organism>
<name>A0A178ENP8_TRIRU</name>
<dbReference type="Proteomes" id="UP000243015">
    <property type="component" value="Unassembled WGS sequence"/>
</dbReference>
<reference evidence="2 3" key="1">
    <citation type="submission" date="2016-05" db="EMBL/GenBank/DDBJ databases">
        <title>Genome sequencing of Trichophyton rubrum CMCC(F)T1i isolated from hair.</title>
        <authorList>
            <person name="Zhan P."/>
            <person name="Tao Y."/>
            <person name="Liu W."/>
        </authorList>
    </citation>
    <scope>NUCLEOTIDE SEQUENCE [LARGE SCALE GENOMIC DNA]</scope>
    <source>
        <strain evidence="3">CMCC(F)T1i</strain>
    </source>
</reference>
<dbReference type="PANTHER" id="PTHR43712">
    <property type="entry name" value="PUTATIVE (AFU_ORTHOLOGUE AFUA_4G14580)-RELATED"/>
    <property type="match status" value="1"/>
</dbReference>
<accession>A0A178ENP8</accession>
<keyword evidence="2" id="KW-0808">Transferase</keyword>
<dbReference type="VEuPathDB" id="FungiDB:TERG_08756"/>
<evidence type="ECO:0000313" key="2">
    <source>
        <dbReference type="EMBL" id="OAL61721.1"/>
    </source>
</evidence>
<comment type="similarity">
    <text evidence="1">Belongs to the ustYa family.</text>
</comment>
<sequence length="477" mass="52905">MLPSHLNYTISRQEEHGSDRNYDGYRTRAQYGNAEAWNQGNLITRRYYRDTRYMTLDKSMDYLSQDQVHMASGNIRLPDGKGNITLKSISMYHQLHCLAKMRLTLQQAREGVDIGVGWRDDAHWPHCFDYLHSSILCFADGTLESVSLQPGPTVGTAVRVIDASLETRHCRDSKPLEELLAQLISSGITVIDTHLGDNGLSTPSFNPDSPVQVVTQEDMVRVKYEVLGATIELRQLLEGPMKLLPESNFAPLAAVYNFDIASKVPIDVTISFADLFSNKGYVAHTAASKMLAENQVARDLMGLTFQECWPAHSRAVEAMAHKSEDAGVSGYALANNFANSSMTTFDFLSKNADRAQRFARAMGSTSAGSLAALSNYFDWANVPQGVPSLKKGAMIVIQDHLLLDPGTMTLLQEMQVRSMDAIMLSLFNSRERDEDDWRQLFLNASTGFTFITIKRIPESPTTAMITAEWSGNGPIAG</sequence>
<dbReference type="InterPro" id="IPR021765">
    <property type="entry name" value="UstYa-like"/>
</dbReference>
<dbReference type="GO" id="GO:0043386">
    <property type="term" value="P:mycotoxin biosynthetic process"/>
    <property type="evidence" value="ECO:0007669"/>
    <property type="project" value="InterPro"/>
</dbReference>
<comment type="caution">
    <text evidence="2">The sequence shown here is derived from an EMBL/GenBank/DDBJ whole genome shotgun (WGS) entry which is preliminary data.</text>
</comment>
<evidence type="ECO:0000256" key="1">
    <source>
        <dbReference type="ARBA" id="ARBA00035112"/>
    </source>
</evidence>
<dbReference type="InterPro" id="IPR029063">
    <property type="entry name" value="SAM-dependent_MTases_sf"/>
</dbReference>
<proteinExistence type="inferred from homology"/>
<dbReference type="PANTHER" id="PTHR43712:SF16">
    <property type="entry name" value="O-METHYLTRANSFERASE ELCB"/>
    <property type="match status" value="1"/>
</dbReference>
<evidence type="ECO:0000313" key="3">
    <source>
        <dbReference type="Proteomes" id="UP000243015"/>
    </source>
</evidence>
<dbReference type="GO" id="GO:0032259">
    <property type="term" value="P:methylation"/>
    <property type="evidence" value="ECO:0007669"/>
    <property type="project" value="UniProtKB-KW"/>
</dbReference>
<dbReference type="Pfam" id="PF11807">
    <property type="entry name" value="UstYa"/>
    <property type="match status" value="1"/>
</dbReference>